<keyword evidence="5" id="KW-0804">Transcription</keyword>
<keyword evidence="3" id="KW-0805">Transcription regulation</keyword>
<evidence type="ECO:0000313" key="9">
    <source>
        <dbReference type="EMBL" id="GLZ81254.1"/>
    </source>
</evidence>
<sequence>MKDPALFEQTRQHLLAVCYRMLGSLAEAEDAVQETWLRYDRTDTTDVANIPGWLTTVAGRVCLDMLRSRTSRREDALDDTARERRGEDHDPAAEAELAESVGLAMMVVLDALAPAERLAFVLHDMFAVPFDDIAPIVDRNPAATRQLASRARRRVQGAPLQPAPEAARKREVVDAFLTAAREGQFERLLEILDPDVVCRGDALASLRGGPDTIGRRAVAERFNGTAQAARSLLVDGEFHAVVAPYGRMLLVLRFTVVDGLVTEIEAVMDPESLARMEFAAGTA</sequence>
<dbReference type="PANTHER" id="PTHR30173:SF43">
    <property type="entry name" value="ECF RNA POLYMERASE SIGMA FACTOR SIGI-RELATED"/>
    <property type="match status" value="1"/>
</dbReference>
<dbReference type="Gene3D" id="3.10.450.50">
    <property type="match status" value="1"/>
</dbReference>
<evidence type="ECO:0000256" key="5">
    <source>
        <dbReference type="ARBA" id="ARBA00023163"/>
    </source>
</evidence>
<keyword evidence="4" id="KW-0731">Sigma factor</keyword>
<dbReference type="InterPro" id="IPR014284">
    <property type="entry name" value="RNA_pol_sigma-70_dom"/>
</dbReference>
<dbReference type="Proteomes" id="UP001165079">
    <property type="component" value="Unassembled WGS sequence"/>
</dbReference>
<dbReference type="Gene3D" id="1.10.1740.10">
    <property type="match status" value="1"/>
</dbReference>
<dbReference type="PANTHER" id="PTHR30173">
    <property type="entry name" value="SIGMA 19 FACTOR"/>
    <property type="match status" value="1"/>
</dbReference>
<dbReference type="InterPro" id="IPR036388">
    <property type="entry name" value="WH-like_DNA-bd_sf"/>
</dbReference>
<dbReference type="GO" id="GO:0003677">
    <property type="term" value="F:DNA binding"/>
    <property type="evidence" value="ECO:0007669"/>
    <property type="project" value="InterPro"/>
</dbReference>
<dbReference type="Gene3D" id="1.10.10.10">
    <property type="entry name" value="Winged helix-like DNA-binding domain superfamily/Winged helix DNA-binding domain"/>
    <property type="match status" value="1"/>
</dbReference>
<dbReference type="InterPro" id="IPR052704">
    <property type="entry name" value="ECF_Sigma-70_Domain"/>
</dbReference>
<dbReference type="GO" id="GO:0006352">
    <property type="term" value="P:DNA-templated transcription initiation"/>
    <property type="evidence" value="ECO:0007669"/>
    <property type="project" value="InterPro"/>
</dbReference>
<comment type="subunit">
    <text evidence="2">Interacts transiently with the RNA polymerase catalytic core formed by RpoA, RpoB, RpoC and RpoZ (2 alpha, 1 beta, 1 beta' and 1 omega subunit) to form the RNA polymerase holoenzyme that can initiate transcription.</text>
</comment>
<dbReference type="SUPFAM" id="SSF54427">
    <property type="entry name" value="NTF2-like"/>
    <property type="match status" value="1"/>
</dbReference>
<evidence type="ECO:0000256" key="3">
    <source>
        <dbReference type="ARBA" id="ARBA00023015"/>
    </source>
</evidence>
<dbReference type="AlphaFoldDB" id="A0A9W6SQU2"/>
<dbReference type="Pfam" id="PF04542">
    <property type="entry name" value="Sigma70_r2"/>
    <property type="match status" value="1"/>
</dbReference>
<dbReference type="InterPro" id="IPR013325">
    <property type="entry name" value="RNA_pol_sigma_r2"/>
</dbReference>
<dbReference type="RefSeq" id="WP_285666695.1">
    <property type="nucleotide sequence ID" value="NZ_BSTX01000005.1"/>
</dbReference>
<dbReference type="InterPro" id="IPR013324">
    <property type="entry name" value="RNA_pol_sigma_r3/r4-like"/>
</dbReference>
<organism evidence="9 10">
    <name type="scientific">Actinorhabdospora filicis</name>
    <dbReference type="NCBI Taxonomy" id="1785913"/>
    <lineage>
        <taxon>Bacteria</taxon>
        <taxon>Bacillati</taxon>
        <taxon>Actinomycetota</taxon>
        <taxon>Actinomycetes</taxon>
        <taxon>Micromonosporales</taxon>
        <taxon>Micromonosporaceae</taxon>
        <taxon>Actinorhabdospora</taxon>
    </lineage>
</organism>
<dbReference type="EMBL" id="BSTX01000005">
    <property type="protein sequence ID" value="GLZ81254.1"/>
    <property type="molecule type" value="Genomic_DNA"/>
</dbReference>
<evidence type="ECO:0000259" key="7">
    <source>
        <dbReference type="Pfam" id="PF04542"/>
    </source>
</evidence>
<evidence type="ECO:0000259" key="8">
    <source>
        <dbReference type="Pfam" id="PF08281"/>
    </source>
</evidence>
<dbReference type="SUPFAM" id="SSF88659">
    <property type="entry name" value="Sigma3 and sigma4 domains of RNA polymerase sigma factors"/>
    <property type="match status" value="1"/>
</dbReference>
<dbReference type="SUPFAM" id="SSF88946">
    <property type="entry name" value="Sigma2 domain of RNA polymerase sigma factors"/>
    <property type="match status" value="1"/>
</dbReference>
<feature type="domain" description="RNA polymerase sigma factor 70 region 4 type 2" evidence="8">
    <location>
        <begin position="105"/>
        <end position="154"/>
    </location>
</feature>
<comment type="similarity">
    <text evidence="1">Belongs to the sigma-70 factor family. ECF subfamily.</text>
</comment>
<protein>
    <submittedName>
        <fullName evidence="9">RNA polymerase sigma factor</fullName>
    </submittedName>
</protein>
<dbReference type="InterPro" id="IPR013249">
    <property type="entry name" value="RNA_pol_sigma70_r4_t2"/>
</dbReference>
<feature type="region of interest" description="Disordered" evidence="6">
    <location>
        <begin position="73"/>
        <end position="92"/>
    </location>
</feature>
<dbReference type="InterPro" id="IPR032710">
    <property type="entry name" value="NTF2-like_dom_sf"/>
</dbReference>
<dbReference type="Pfam" id="PF08281">
    <property type="entry name" value="Sigma70_r4_2"/>
    <property type="match status" value="1"/>
</dbReference>
<evidence type="ECO:0000313" key="10">
    <source>
        <dbReference type="Proteomes" id="UP001165079"/>
    </source>
</evidence>
<evidence type="ECO:0000256" key="4">
    <source>
        <dbReference type="ARBA" id="ARBA00023082"/>
    </source>
</evidence>
<gene>
    <name evidence="9" type="ORF">Afil01_60610</name>
</gene>
<keyword evidence="10" id="KW-1185">Reference proteome</keyword>
<dbReference type="NCBIfam" id="TIGR02937">
    <property type="entry name" value="sigma70-ECF"/>
    <property type="match status" value="1"/>
</dbReference>
<reference evidence="9" key="1">
    <citation type="submission" date="2023-03" db="EMBL/GenBank/DDBJ databases">
        <title>Actinorhabdospora filicis NBRC 111898.</title>
        <authorList>
            <person name="Ichikawa N."/>
            <person name="Sato H."/>
            <person name="Tonouchi N."/>
        </authorList>
    </citation>
    <scope>NUCLEOTIDE SEQUENCE</scope>
    <source>
        <strain evidence="9">NBRC 111898</strain>
    </source>
</reference>
<proteinExistence type="inferred from homology"/>
<dbReference type="GO" id="GO:0016987">
    <property type="term" value="F:sigma factor activity"/>
    <property type="evidence" value="ECO:0007669"/>
    <property type="project" value="UniProtKB-KW"/>
</dbReference>
<evidence type="ECO:0000256" key="6">
    <source>
        <dbReference type="SAM" id="MobiDB-lite"/>
    </source>
</evidence>
<name>A0A9W6SQU2_9ACTN</name>
<evidence type="ECO:0000256" key="2">
    <source>
        <dbReference type="ARBA" id="ARBA00011344"/>
    </source>
</evidence>
<dbReference type="InterPro" id="IPR007627">
    <property type="entry name" value="RNA_pol_sigma70_r2"/>
</dbReference>
<evidence type="ECO:0000256" key="1">
    <source>
        <dbReference type="ARBA" id="ARBA00010641"/>
    </source>
</evidence>
<feature type="domain" description="RNA polymerase sigma-70 region 2" evidence="7">
    <location>
        <begin position="6"/>
        <end position="70"/>
    </location>
</feature>
<comment type="caution">
    <text evidence="9">The sequence shown here is derived from an EMBL/GenBank/DDBJ whole genome shotgun (WGS) entry which is preliminary data.</text>
</comment>
<accession>A0A9W6SQU2</accession>